<keyword evidence="3" id="KW-1185">Reference proteome</keyword>
<feature type="compositionally biased region" description="Low complexity" evidence="1">
    <location>
        <begin position="380"/>
        <end position="393"/>
    </location>
</feature>
<feature type="compositionally biased region" description="Basic residues" evidence="1">
    <location>
        <begin position="506"/>
        <end position="517"/>
    </location>
</feature>
<feature type="region of interest" description="Disordered" evidence="1">
    <location>
        <begin position="1"/>
        <end position="92"/>
    </location>
</feature>
<proteinExistence type="predicted"/>
<sequence length="587" mass="63734">MTLLLEATTAQAPRNEEVENKDPFVTTPPREAKSQSSKPATPSNKANTPLHKRFLQEVNMGPDTASTPPRTPSRSPTRNKIASKQTLEVGQNGFYFSMEIPERKIVASRPASRAATPEVKTGRVTPSPEKISGRLTPGRVTPGRLSPSPKKDTKSEMKGTPSGGGKVRDILRKNLFGTPTKKVTNSRWGDVDKKMSPSKDGRYRSQTSDEDMFKVQESLKRSLGQEAFEKAASRPTTPISPAAAASKRATAVPDHSTNPSKLAARPLSMISALEPNAHSVPRKPLTTATRKPRPKSMIVGSAKVLETLASQIDSPRERAKLRSIGAIVPTQQSKFAVSRPSDAPWTSRGSTQATTTRKPVGAQPTVRTTRSAAPSSNSQPKRAALPTPTAAPRSSKQRVVSAEVIADRVAAWNKEDSRPPALKPAPKLPVRSKSVKTLSKRTVKPAPAARPASGRVCTPEPKDTNNDSGTAESFTPPGLPTQLPMSPSKKLLVAPTTPAPTSKDARKQRLQNAHRRPQPPSVAAQLRTPHPVATPATTMVNKRHTWVEGFDEEDHNRYRTPSKEVQSRLDEAIDRKIQEDRMRAGWI</sequence>
<feature type="compositionally biased region" description="Basic and acidic residues" evidence="1">
    <location>
        <begin position="189"/>
        <end position="203"/>
    </location>
</feature>
<dbReference type="Proteomes" id="UP001140510">
    <property type="component" value="Unassembled WGS sequence"/>
</dbReference>
<feature type="compositionally biased region" description="Low complexity" evidence="1">
    <location>
        <begin position="66"/>
        <end position="78"/>
    </location>
</feature>
<evidence type="ECO:0000313" key="3">
    <source>
        <dbReference type="Proteomes" id="UP001140510"/>
    </source>
</evidence>
<feature type="region of interest" description="Disordered" evidence="1">
    <location>
        <begin position="415"/>
        <end position="525"/>
    </location>
</feature>
<gene>
    <name evidence="2" type="ORF">N0V91_004941</name>
</gene>
<feature type="compositionally biased region" description="Low complexity" evidence="1">
    <location>
        <begin position="233"/>
        <end position="251"/>
    </location>
</feature>
<feature type="region of interest" description="Disordered" evidence="1">
    <location>
        <begin position="552"/>
        <end position="571"/>
    </location>
</feature>
<feature type="compositionally biased region" description="Polar residues" evidence="1">
    <location>
        <begin position="80"/>
        <end position="89"/>
    </location>
</feature>
<protein>
    <submittedName>
        <fullName evidence="2">Uncharacterized protein</fullName>
    </submittedName>
</protein>
<feature type="compositionally biased region" description="Basic and acidic residues" evidence="1">
    <location>
        <begin position="554"/>
        <end position="571"/>
    </location>
</feature>
<organism evidence="2 3">
    <name type="scientific">Didymella pomorum</name>
    <dbReference type="NCBI Taxonomy" id="749634"/>
    <lineage>
        <taxon>Eukaryota</taxon>
        <taxon>Fungi</taxon>
        <taxon>Dikarya</taxon>
        <taxon>Ascomycota</taxon>
        <taxon>Pezizomycotina</taxon>
        <taxon>Dothideomycetes</taxon>
        <taxon>Pleosporomycetidae</taxon>
        <taxon>Pleosporales</taxon>
        <taxon>Pleosporineae</taxon>
        <taxon>Didymellaceae</taxon>
        <taxon>Didymella</taxon>
    </lineage>
</organism>
<comment type="caution">
    <text evidence="2">The sequence shown here is derived from an EMBL/GenBank/DDBJ whole genome shotgun (WGS) entry which is preliminary data.</text>
</comment>
<feature type="compositionally biased region" description="Polar residues" evidence="1">
    <location>
        <begin position="347"/>
        <end position="357"/>
    </location>
</feature>
<feature type="compositionally biased region" description="Polar residues" evidence="1">
    <location>
        <begin position="365"/>
        <end position="379"/>
    </location>
</feature>
<dbReference type="EMBL" id="JAPEVA010000031">
    <property type="protein sequence ID" value="KAJ4405832.1"/>
    <property type="molecule type" value="Genomic_DNA"/>
</dbReference>
<feature type="compositionally biased region" description="Basic and acidic residues" evidence="1">
    <location>
        <begin position="211"/>
        <end position="220"/>
    </location>
</feature>
<name>A0A9W8ZHJ3_9PLEO</name>
<evidence type="ECO:0000256" key="1">
    <source>
        <dbReference type="SAM" id="MobiDB-lite"/>
    </source>
</evidence>
<dbReference type="AlphaFoldDB" id="A0A9W8ZHJ3"/>
<reference evidence="2" key="1">
    <citation type="submission" date="2022-10" db="EMBL/GenBank/DDBJ databases">
        <title>Tapping the CABI collections for fungal endophytes: first genome assemblies for Collariella, Neodidymelliopsis, Ascochyta clinopodiicola, Didymella pomorum, Didymosphaeria variabile, Neocosmospora piperis and Neocucurbitaria cava.</title>
        <authorList>
            <person name="Hill R."/>
        </authorList>
    </citation>
    <scope>NUCLEOTIDE SEQUENCE</scope>
    <source>
        <strain evidence="2">IMI 355091</strain>
    </source>
</reference>
<accession>A0A9W8ZHJ3</accession>
<feature type="region of interest" description="Disordered" evidence="1">
    <location>
        <begin position="107"/>
        <end position="261"/>
    </location>
</feature>
<feature type="compositionally biased region" description="Polar residues" evidence="1">
    <location>
        <begin position="34"/>
        <end position="47"/>
    </location>
</feature>
<evidence type="ECO:0000313" key="2">
    <source>
        <dbReference type="EMBL" id="KAJ4405832.1"/>
    </source>
</evidence>
<feature type="region of interest" description="Disordered" evidence="1">
    <location>
        <begin position="332"/>
        <end position="400"/>
    </location>
</feature>
<dbReference type="OrthoDB" id="3790379at2759"/>